<keyword evidence="3" id="KW-1185">Reference proteome</keyword>
<sequence length="692" mass="78057">MAGPPQRHTWVDHWTIHSDGAELHEQANHTERVPYVENSSTPRHRELNSPQGGPGSMNEIALSFAPGEGTAGVSTEQGYHFGMASGGNIARGLEYTETPENTQHVMEAPVTRRAARNQLQESRWAPVAKPKGQEIWREAPKQFVKGNDQSLLKAAPNNKSENSEGNMYVPPHLRQITNRSQQKAPELEPRQQLNAVPLRRNEEYDHGTEFWGRLPARPAPVSASGSTNGDAAQFTAVPKTPVAIKQESEISDLNLKLEASMAIFGVDPPKADSDCDPRGEVPIQTWAEQDWNVTRRPKNKKKSFDSVSIKSTKSITRDSEISGATSAPNWTPASRITEWVGKWAAKVPDFAEASVLQDRPDVYENCDIDCETGLLLPPVEQPIVMRNANDKTTSSKKRMYVTSGSLIARELKKRERMRDHRIEQERAEKARLAPSQINEETEPAMTRVNPFQCRAECHLRPAELGDMTPVAELYNHEVRNGWRALDRDPVYPPSWLQILNGCHEHNLPFVVALSGYRDPSMPITQAGHRVIGFAYLDMACRGIIGSVRTNAKESGRLYVMVDPQYRRARIGTAMVDAVLRAVSPHHTPKEHSYQWENPRENPDYFDYRYDAHSEKRQWCSILMEVYVQNQGTKEDTTKGDEYQTIWNWLEMDLSMNLISHSPRCGCANNLPTSPFLDRLVFEHRCSPAEILP</sequence>
<evidence type="ECO:0000313" key="3">
    <source>
        <dbReference type="Proteomes" id="UP001390339"/>
    </source>
</evidence>
<dbReference type="Gene3D" id="3.40.630.30">
    <property type="match status" value="1"/>
</dbReference>
<dbReference type="Proteomes" id="UP001390339">
    <property type="component" value="Unassembled WGS sequence"/>
</dbReference>
<reference evidence="2 3" key="1">
    <citation type="journal article" date="2024" name="IMA Fungus">
        <title>Apiospora arundinis, a panoply of carbohydrate-active enzymes and secondary metabolites.</title>
        <authorList>
            <person name="Sorensen T."/>
            <person name="Petersen C."/>
            <person name="Muurmann A.T."/>
            <person name="Christiansen J.V."/>
            <person name="Brundto M.L."/>
            <person name="Overgaard C.K."/>
            <person name="Boysen A.T."/>
            <person name="Wollenberg R.D."/>
            <person name="Larsen T.O."/>
            <person name="Sorensen J.L."/>
            <person name="Nielsen K.L."/>
            <person name="Sondergaard T.E."/>
        </authorList>
    </citation>
    <scope>NUCLEOTIDE SEQUENCE [LARGE SCALE GENOMIC DNA]</scope>
    <source>
        <strain evidence="2 3">AAU 773</strain>
    </source>
</reference>
<name>A0ABR2J5W7_9PEZI</name>
<dbReference type="SUPFAM" id="SSF55729">
    <property type="entry name" value="Acyl-CoA N-acyltransferases (Nat)"/>
    <property type="match status" value="1"/>
</dbReference>
<feature type="region of interest" description="Disordered" evidence="1">
    <location>
        <begin position="178"/>
        <end position="199"/>
    </location>
</feature>
<comment type="caution">
    <text evidence="2">The sequence shown here is derived from an EMBL/GenBank/DDBJ whole genome shotgun (WGS) entry which is preliminary data.</text>
</comment>
<accession>A0ABR2J5W7</accession>
<proteinExistence type="predicted"/>
<organism evidence="2 3">
    <name type="scientific">Apiospora arundinis</name>
    <dbReference type="NCBI Taxonomy" id="335852"/>
    <lineage>
        <taxon>Eukaryota</taxon>
        <taxon>Fungi</taxon>
        <taxon>Dikarya</taxon>
        <taxon>Ascomycota</taxon>
        <taxon>Pezizomycotina</taxon>
        <taxon>Sordariomycetes</taxon>
        <taxon>Xylariomycetidae</taxon>
        <taxon>Amphisphaeriales</taxon>
        <taxon>Apiosporaceae</taxon>
        <taxon>Apiospora</taxon>
    </lineage>
</organism>
<evidence type="ECO:0000256" key="1">
    <source>
        <dbReference type="SAM" id="MobiDB-lite"/>
    </source>
</evidence>
<protein>
    <submittedName>
        <fullName evidence="2">Acyl n-acyltransferase protein</fullName>
    </submittedName>
</protein>
<feature type="region of interest" description="Disordered" evidence="1">
    <location>
        <begin position="35"/>
        <end position="60"/>
    </location>
</feature>
<dbReference type="EMBL" id="JAPCWZ010000003">
    <property type="protein sequence ID" value="KAK8873159.1"/>
    <property type="molecule type" value="Genomic_DNA"/>
</dbReference>
<evidence type="ECO:0000313" key="2">
    <source>
        <dbReference type="EMBL" id="KAK8873159.1"/>
    </source>
</evidence>
<dbReference type="InterPro" id="IPR016181">
    <property type="entry name" value="Acyl_CoA_acyltransferase"/>
</dbReference>
<gene>
    <name evidence="2" type="ORF">PGQ11_003673</name>
</gene>